<dbReference type="PIRSF" id="PIRSF000429">
    <property type="entry name" value="Ac-CoA_Ac_transf"/>
    <property type="match status" value="1"/>
</dbReference>
<dbReference type="GO" id="GO:0016747">
    <property type="term" value="F:acyltransferase activity, transferring groups other than amino-acyl groups"/>
    <property type="evidence" value="ECO:0007669"/>
    <property type="project" value="InterPro"/>
</dbReference>
<sequence length="389" mass="40784">MAKVPAAVIGVGQTHHRAVREDVSMAGLLREAVDRALEDAGMTFADIDAVVVGKAPDLFEGVMMPELYLADALGAAGKPLLRVHTAGSVGGSTAIVAASLVQSGVHERVLTVAFEKQSESNAMWALSIPVPFIMPVHAGAGGYFAPHVRSYIRRSGAPGHIGAMVAAKDRNNALKNPYAHLQNEGTTVESVLASTMLWDPIRFDETCPSSDGACALVIASEDAVAKSGVKNPAWIHGTQMRSEPTTASERDQVNPQAGRDASAALYKQAGITNPLEEIDCAEIYVPFSWFEPMWIENLGFAPQGDGWKLTEAGDTAIGGKLPINMSGGVLSSNPIGASGMLRFGEAALQVRGAAGEHQVDGARKALGHAYGGGSQFFAMWIVGSEKPGN</sequence>
<comment type="caution">
    <text evidence="4">The sequence shown here is derived from an EMBL/GenBank/DDBJ whole genome shotgun (WGS) entry which is preliminary data.</text>
</comment>
<dbReference type="Pfam" id="PF00814">
    <property type="entry name" value="TsaD"/>
    <property type="match status" value="1"/>
</dbReference>
<reference evidence="4 5" key="1">
    <citation type="submission" date="2018-11" db="EMBL/GenBank/DDBJ databases">
        <authorList>
            <person name="Li F."/>
        </authorList>
    </citation>
    <scope>NUCLEOTIDE SEQUENCE [LARGE SCALE GENOMIC DNA]</scope>
    <source>
        <strain evidence="4 5">Gsoil 097</strain>
    </source>
</reference>
<accession>A0A3N0C928</accession>
<dbReference type="InterPro" id="IPR002155">
    <property type="entry name" value="Thiolase"/>
</dbReference>
<proteinExistence type="predicted"/>
<dbReference type="Pfam" id="PF22691">
    <property type="entry name" value="Thiolase_C_1"/>
    <property type="match status" value="1"/>
</dbReference>
<dbReference type="SUPFAM" id="SSF53901">
    <property type="entry name" value="Thiolase-like"/>
    <property type="match status" value="2"/>
</dbReference>
<feature type="domain" description="Thiolase C-terminal" evidence="3">
    <location>
        <begin position="246"/>
        <end position="379"/>
    </location>
</feature>
<dbReference type="NCBIfam" id="NF006180">
    <property type="entry name" value="PRK08313.1"/>
    <property type="match status" value="1"/>
</dbReference>
<dbReference type="OrthoDB" id="9785768at2"/>
<dbReference type="PANTHER" id="PTHR42870">
    <property type="entry name" value="ACETYL-COA C-ACETYLTRANSFERASE"/>
    <property type="match status" value="1"/>
</dbReference>
<dbReference type="InterPro" id="IPR055140">
    <property type="entry name" value="Thiolase_C_2"/>
</dbReference>
<evidence type="ECO:0000256" key="1">
    <source>
        <dbReference type="SAM" id="MobiDB-lite"/>
    </source>
</evidence>
<dbReference type="Gene3D" id="3.40.47.10">
    <property type="match status" value="1"/>
</dbReference>
<protein>
    <submittedName>
        <fullName evidence="4">Thiolase domain-containing protein</fullName>
    </submittedName>
</protein>
<dbReference type="CDD" id="cd00829">
    <property type="entry name" value="SCP-x_thiolase"/>
    <property type="match status" value="1"/>
</dbReference>
<feature type="domain" description="Gcp-like" evidence="2">
    <location>
        <begin position="29"/>
        <end position="119"/>
    </location>
</feature>
<dbReference type="InterPro" id="IPR016039">
    <property type="entry name" value="Thiolase-like"/>
</dbReference>
<feature type="region of interest" description="Disordered" evidence="1">
    <location>
        <begin position="240"/>
        <end position="259"/>
    </location>
</feature>
<dbReference type="Proteomes" id="UP000267128">
    <property type="component" value="Unassembled WGS sequence"/>
</dbReference>
<name>A0A3N0C928_9ACTN</name>
<evidence type="ECO:0000313" key="5">
    <source>
        <dbReference type="Proteomes" id="UP000267128"/>
    </source>
</evidence>
<dbReference type="PANTHER" id="PTHR42870:SF1">
    <property type="entry name" value="NON-SPECIFIC LIPID-TRANSFER PROTEIN-LIKE 2"/>
    <property type="match status" value="1"/>
</dbReference>
<dbReference type="RefSeq" id="WP_123229680.1">
    <property type="nucleotide sequence ID" value="NZ_RJSE01000016.1"/>
</dbReference>
<gene>
    <name evidence="4" type="ORF">EFK50_21560</name>
</gene>
<evidence type="ECO:0000313" key="4">
    <source>
        <dbReference type="EMBL" id="RNL59978.1"/>
    </source>
</evidence>
<keyword evidence="5" id="KW-1185">Reference proteome</keyword>
<dbReference type="InterPro" id="IPR000905">
    <property type="entry name" value="Gcp-like_dom"/>
</dbReference>
<evidence type="ECO:0000259" key="3">
    <source>
        <dbReference type="Pfam" id="PF22691"/>
    </source>
</evidence>
<dbReference type="EMBL" id="RJSE01000016">
    <property type="protein sequence ID" value="RNL59978.1"/>
    <property type="molecule type" value="Genomic_DNA"/>
</dbReference>
<dbReference type="AlphaFoldDB" id="A0A3N0C928"/>
<organism evidence="4 5">
    <name type="scientific">Nocardioides marmoriginsengisoli</name>
    <dbReference type="NCBI Taxonomy" id="661483"/>
    <lineage>
        <taxon>Bacteria</taxon>
        <taxon>Bacillati</taxon>
        <taxon>Actinomycetota</taxon>
        <taxon>Actinomycetes</taxon>
        <taxon>Propionibacteriales</taxon>
        <taxon>Nocardioidaceae</taxon>
        <taxon>Nocardioides</taxon>
    </lineage>
</organism>
<evidence type="ECO:0000259" key="2">
    <source>
        <dbReference type="Pfam" id="PF00814"/>
    </source>
</evidence>